<feature type="non-terminal residue" evidence="1">
    <location>
        <position position="68"/>
    </location>
</feature>
<dbReference type="Gene3D" id="1.10.2080.10">
    <property type="entry name" value="Insect odorant-binding protein A10/Ejaculatory bulb-specific protein 3"/>
    <property type="match status" value="1"/>
</dbReference>
<reference evidence="1 2" key="1">
    <citation type="journal article" date="2015" name="Genome Biol. Evol.">
        <title>The genome of winter moth (Operophtera brumata) provides a genomic perspective on sexual dimorphism and phenology.</title>
        <authorList>
            <person name="Derks M.F."/>
            <person name="Smit S."/>
            <person name="Salis L."/>
            <person name="Schijlen E."/>
            <person name="Bossers A."/>
            <person name="Mateman C."/>
            <person name="Pijl A.S."/>
            <person name="de Ridder D."/>
            <person name="Groenen M.A."/>
            <person name="Visser M.E."/>
            <person name="Megens H.J."/>
        </authorList>
    </citation>
    <scope>NUCLEOTIDE SEQUENCE [LARGE SCALE GENOMIC DNA]</scope>
    <source>
        <strain evidence="1">WM2013NL</strain>
        <tissue evidence="1">Head and thorax</tissue>
    </source>
</reference>
<keyword evidence="2" id="KW-1185">Reference proteome</keyword>
<name>A0A0L7K3L3_OPEBR</name>
<protein>
    <submittedName>
        <fullName evidence="1">Chemosensory protein9</fullName>
    </submittedName>
</protein>
<proteinExistence type="predicted"/>
<feature type="non-terminal residue" evidence="1">
    <location>
        <position position="1"/>
    </location>
</feature>
<accession>A0A0L7K3L3</accession>
<gene>
    <name evidence="1" type="ORF">OBRU01_25939</name>
</gene>
<evidence type="ECO:0000313" key="2">
    <source>
        <dbReference type="Proteomes" id="UP000037510"/>
    </source>
</evidence>
<dbReference type="EMBL" id="JTDY01011725">
    <property type="protein sequence ID" value="KOB53837.1"/>
    <property type="molecule type" value="Genomic_DNA"/>
</dbReference>
<dbReference type="SUPFAM" id="SSF100910">
    <property type="entry name" value="Chemosensory protein Csp2"/>
    <property type="match status" value="1"/>
</dbReference>
<dbReference type="Proteomes" id="UP000037510">
    <property type="component" value="Unassembled WGS sequence"/>
</dbReference>
<dbReference type="InterPro" id="IPR036682">
    <property type="entry name" value="OS_D_A10/PebIII_sf"/>
</dbReference>
<dbReference type="AlphaFoldDB" id="A0A0L7K3L3"/>
<dbReference type="InterPro" id="IPR005055">
    <property type="entry name" value="A10/PebIII"/>
</dbReference>
<sequence length="68" mass="7793">WIPESSRTACAKCTEKQKALVAKVIKAIQTKLPEEWEVLSLQTDPEGKLKDDLQKFLDEYAKDQEILC</sequence>
<dbReference type="Pfam" id="PF03392">
    <property type="entry name" value="OS-D"/>
    <property type="match status" value="1"/>
</dbReference>
<comment type="caution">
    <text evidence="1">The sequence shown here is derived from an EMBL/GenBank/DDBJ whole genome shotgun (WGS) entry which is preliminary data.</text>
</comment>
<evidence type="ECO:0000313" key="1">
    <source>
        <dbReference type="EMBL" id="KOB53837.1"/>
    </source>
</evidence>
<organism evidence="1 2">
    <name type="scientific">Operophtera brumata</name>
    <name type="common">Winter moth</name>
    <name type="synonym">Phalaena brumata</name>
    <dbReference type="NCBI Taxonomy" id="104452"/>
    <lineage>
        <taxon>Eukaryota</taxon>
        <taxon>Metazoa</taxon>
        <taxon>Ecdysozoa</taxon>
        <taxon>Arthropoda</taxon>
        <taxon>Hexapoda</taxon>
        <taxon>Insecta</taxon>
        <taxon>Pterygota</taxon>
        <taxon>Neoptera</taxon>
        <taxon>Endopterygota</taxon>
        <taxon>Lepidoptera</taxon>
        <taxon>Glossata</taxon>
        <taxon>Ditrysia</taxon>
        <taxon>Geometroidea</taxon>
        <taxon>Geometridae</taxon>
        <taxon>Larentiinae</taxon>
        <taxon>Operophtera</taxon>
    </lineage>
</organism>